<gene>
    <name evidence="2" type="ORF">DARMORV10_C04P64610.1</name>
</gene>
<name>A0A816JQE5_BRANA</name>
<feature type="non-terminal residue" evidence="2">
    <location>
        <position position="143"/>
    </location>
</feature>
<organism evidence="2">
    <name type="scientific">Brassica napus</name>
    <name type="common">Rape</name>
    <dbReference type="NCBI Taxonomy" id="3708"/>
    <lineage>
        <taxon>Eukaryota</taxon>
        <taxon>Viridiplantae</taxon>
        <taxon>Streptophyta</taxon>
        <taxon>Embryophyta</taxon>
        <taxon>Tracheophyta</taxon>
        <taxon>Spermatophyta</taxon>
        <taxon>Magnoliopsida</taxon>
        <taxon>eudicotyledons</taxon>
        <taxon>Gunneridae</taxon>
        <taxon>Pentapetalae</taxon>
        <taxon>rosids</taxon>
        <taxon>malvids</taxon>
        <taxon>Brassicales</taxon>
        <taxon>Brassicaceae</taxon>
        <taxon>Brassiceae</taxon>
        <taxon>Brassica</taxon>
    </lineage>
</organism>
<proteinExistence type="predicted"/>
<accession>A0A816JQE5</accession>
<dbReference type="EMBL" id="HG994368">
    <property type="protein sequence ID" value="CAF1867471.1"/>
    <property type="molecule type" value="Genomic_DNA"/>
</dbReference>
<protein>
    <submittedName>
        <fullName evidence="2">(rape) hypothetical protein</fullName>
    </submittedName>
</protein>
<dbReference type="AlphaFoldDB" id="A0A816JQE5"/>
<reference evidence="2" key="1">
    <citation type="submission" date="2021-01" db="EMBL/GenBank/DDBJ databases">
        <authorList>
            <consortium name="Genoscope - CEA"/>
            <person name="William W."/>
        </authorList>
    </citation>
    <scope>NUCLEOTIDE SEQUENCE</scope>
</reference>
<feature type="compositionally biased region" description="Acidic residues" evidence="1">
    <location>
        <begin position="91"/>
        <end position="111"/>
    </location>
</feature>
<sequence length="143" mass="16261">MPNLEEIQRFSNPISNQPIPISLEKIKDQVNDTPVFSSCLTSLSKDLQKRSFKSMKTKACHQTRSSSNYFFAGIIDTDSQQVFECSSLENTDTENEDSDLDDPMDFEPEVEPNDKERVALDAEHTVGVVKAPKPSYQKYYTEN</sequence>
<evidence type="ECO:0000256" key="1">
    <source>
        <dbReference type="SAM" id="MobiDB-lite"/>
    </source>
</evidence>
<evidence type="ECO:0000313" key="2">
    <source>
        <dbReference type="EMBL" id="CAF1867471.1"/>
    </source>
</evidence>
<feature type="region of interest" description="Disordered" evidence="1">
    <location>
        <begin position="88"/>
        <end position="111"/>
    </location>
</feature>
<dbReference type="Proteomes" id="UP001295469">
    <property type="component" value="Chromosome C04"/>
</dbReference>